<name>A0A813VH68_9BILA</name>
<dbReference type="PROSITE" id="PS51125">
    <property type="entry name" value="NHL"/>
    <property type="match status" value="2"/>
</dbReference>
<feature type="coiled-coil region" evidence="3">
    <location>
        <begin position="98"/>
        <end position="146"/>
    </location>
</feature>
<feature type="repeat" description="NHL" evidence="2">
    <location>
        <begin position="347"/>
        <end position="378"/>
    </location>
</feature>
<dbReference type="EMBL" id="CAJOAX010002118">
    <property type="protein sequence ID" value="CAF3771853.1"/>
    <property type="molecule type" value="Genomic_DNA"/>
</dbReference>
<dbReference type="CDD" id="cd19757">
    <property type="entry name" value="Bbox1"/>
    <property type="match status" value="1"/>
</dbReference>
<dbReference type="InterPro" id="IPR050952">
    <property type="entry name" value="TRIM-NHL_E3_ligases"/>
</dbReference>
<dbReference type="InterPro" id="IPR011042">
    <property type="entry name" value="6-blade_b-propeller_TolB-like"/>
</dbReference>
<gene>
    <name evidence="5" type="ORF">OTI717_LOCUS16704</name>
    <name evidence="4" type="ORF">RFH988_LOCUS5767</name>
</gene>
<keyword evidence="3" id="KW-0175">Coiled coil</keyword>
<dbReference type="AlphaFoldDB" id="A0A813VH68"/>
<dbReference type="OrthoDB" id="10002396at2759"/>
<evidence type="ECO:0000313" key="5">
    <source>
        <dbReference type="EMBL" id="CAF3771853.1"/>
    </source>
</evidence>
<sequence length="485" mass="54848">MATTTEKNCCSICGKEKVESKCEGCSKDFCSSHFADHRQELSKKMEEVEVTCDLFRQTLTEQTSPPAKHPVMQNIDKWEHDSINIIRQTAEEARQLLLKHITENVTQTELHLNKLTDQIWQIRQENNFVEIDINQWQEELYRLKKELTNPSNIIFRQDSTPLIHKIFVHMKTTPLYVPNISINTKWIQNGSTVAGGNGRGIGLNQLNYPRSIFIDIDQTMYIADYSNHRIVEWKYGAACGQVVAGGNRLGNRTHQLNNPSDVIVDEEQDCLIISDYGNRRVMRWPRRNGTNGQILISDIDCSGLTMDNHGFLYISDSQKHEVRRWRMGDSSGIVVAGGNGRGNRLDQLSFPTSIFVDRDHSVYVSDSENHRVMKWMKGVKEGIIVAGGQDKKKGLIQLSSTRGVFSDSLGTVYVVDWSNARVLRWSKGATQGTIVVGGNGEGAEAHQLHCPMGLSIDRYGNLYVVDNSNHRIQIFNIDPKSTSPN</sequence>
<protein>
    <submittedName>
        <fullName evidence="4">Uncharacterized protein</fullName>
    </submittedName>
</protein>
<dbReference type="Proteomes" id="UP000663823">
    <property type="component" value="Unassembled WGS sequence"/>
</dbReference>
<dbReference type="SUPFAM" id="SSF101898">
    <property type="entry name" value="NHL repeat"/>
    <property type="match status" value="1"/>
</dbReference>
<feature type="repeat" description="NHL" evidence="2">
    <location>
        <begin position="442"/>
        <end position="478"/>
    </location>
</feature>
<dbReference type="CDD" id="cd05819">
    <property type="entry name" value="NHL"/>
    <property type="match status" value="1"/>
</dbReference>
<evidence type="ECO:0000256" key="1">
    <source>
        <dbReference type="ARBA" id="ARBA00022737"/>
    </source>
</evidence>
<organism evidence="4 6">
    <name type="scientific">Rotaria sordida</name>
    <dbReference type="NCBI Taxonomy" id="392033"/>
    <lineage>
        <taxon>Eukaryota</taxon>
        <taxon>Metazoa</taxon>
        <taxon>Spiralia</taxon>
        <taxon>Gnathifera</taxon>
        <taxon>Rotifera</taxon>
        <taxon>Eurotatoria</taxon>
        <taxon>Bdelloidea</taxon>
        <taxon>Philodinida</taxon>
        <taxon>Philodinidae</taxon>
        <taxon>Rotaria</taxon>
    </lineage>
</organism>
<dbReference type="Gene3D" id="2.120.10.30">
    <property type="entry name" value="TolB, C-terminal domain"/>
    <property type="match status" value="2"/>
</dbReference>
<accession>A0A813VH68</accession>
<dbReference type="GO" id="GO:0008270">
    <property type="term" value="F:zinc ion binding"/>
    <property type="evidence" value="ECO:0007669"/>
    <property type="project" value="UniProtKB-KW"/>
</dbReference>
<evidence type="ECO:0000256" key="3">
    <source>
        <dbReference type="SAM" id="Coils"/>
    </source>
</evidence>
<dbReference type="PANTHER" id="PTHR24104:SF25">
    <property type="entry name" value="PROTEIN LIN-41"/>
    <property type="match status" value="1"/>
</dbReference>
<reference evidence="4" key="1">
    <citation type="submission" date="2021-02" db="EMBL/GenBank/DDBJ databases">
        <authorList>
            <person name="Nowell W R."/>
        </authorList>
    </citation>
    <scope>NUCLEOTIDE SEQUENCE</scope>
</reference>
<dbReference type="PANTHER" id="PTHR24104">
    <property type="entry name" value="E3 UBIQUITIN-PROTEIN LIGASE NHLRC1-RELATED"/>
    <property type="match status" value="1"/>
</dbReference>
<evidence type="ECO:0000313" key="4">
    <source>
        <dbReference type="EMBL" id="CAF0837596.1"/>
    </source>
</evidence>
<evidence type="ECO:0000313" key="6">
    <source>
        <dbReference type="Proteomes" id="UP000663882"/>
    </source>
</evidence>
<evidence type="ECO:0000256" key="2">
    <source>
        <dbReference type="PROSITE-ProRule" id="PRU00504"/>
    </source>
</evidence>
<proteinExistence type="predicted"/>
<dbReference type="Pfam" id="PF01436">
    <property type="entry name" value="NHL"/>
    <property type="match status" value="2"/>
</dbReference>
<dbReference type="Proteomes" id="UP000663882">
    <property type="component" value="Unassembled WGS sequence"/>
</dbReference>
<dbReference type="InterPro" id="IPR001258">
    <property type="entry name" value="NHL_repeat"/>
</dbReference>
<comment type="caution">
    <text evidence="4">The sequence shown here is derived from an EMBL/GenBank/DDBJ whole genome shotgun (WGS) entry which is preliminary data.</text>
</comment>
<dbReference type="EMBL" id="CAJNOO010000167">
    <property type="protein sequence ID" value="CAF0837596.1"/>
    <property type="molecule type" value="Genomic_DNA"/>
</dbReference>
<keyword evidence="1" id="KW-0677">Repeat</keyword>